<comment type="caution">
    <text evidence="2">The sequence shown here is derived from an EMBL/GenBank/DDBJ whole genome shotgun (WGS) entry which is preliminary data.</text>
</comment>
<keyword evidence="1" id="KW-0732">Signal</keyword>
<dbReference type="AlphaFoldDB" id="A0AAD9NYU8"/>
<accession>A0AAD9NYU8</accession>
<evidence type="ECO:0000313" key="2">
    <source>
        <dbReference type="EMBL" id="KAK2184993.1"/>
    </source>
</evidence>
<evidence type="ECO:0000256" key="1">
    <source>
        <dbReference type="SAM" id="SignalP"/>
    </source>
</evidence>
<dbReference type="Proteomes" id="UP001209878">
    <property type="component" value="Unassembled WGS sequence"/>
</dbReference>
<feature type="chain" id="PRO_5042081398" evidence="1">
    <location>
        <begin position="27"/>
        <end position="68"/>
    </location>
</feature>
<sequence length="68" mass="7867">MLVIAAIVVCSSEAWWYAFLTSEGCAKDCKREWEKCLKKSESMPTPTEQYFEKHKCRGIVIYCVNHCS</sequence>
<feature type="signal peptide" evidence="1">
    <location>
        <begin position="1"/>
        <end position="26"/>
    </location>
</feature>
<organism evidence="2 3">
    <name type="scientific">Ridgeia piscesae</name>
    <name type="common">Tubeworm</name>
    <dbReference type="NCBI Taxonomy" id="27915"/>
    <lineage>
        <taxon>Eukaryota</taxon>
        <taxon>Metazoa</taxon>
        <taxon>Spiralia</taxon>
        <taxon>Lophotrochozoa</taxon>
        <taxon>Annelida</taxon>
        <taxon>Polychaeta</taxon>
        <taxon>Sedentaria</taxon>
        <taxon>Canalipalpata</taxon>
        <taxon>Sabellida</taxon>
        <taxon>Siboglinidae</taxon>
        <taxon>Ridgeia</taxon>
    </lineage>
</organism>
<name>A0AAD9NYU8_RIDPI</name>
<evidence type="ECO:0000313" key="3">
    <source>
        <dbReference type="Proteomes" id="UP001209878"/>
    </source>
</evidence>
<gene>
    <name evidence="2" type="ORF">NP493_248g02015</name>
</gene>
<keyword evidence="3" id="KW-1185">Reference proteome</keyword>
<reference evidence="2" key="1">
    <citation type="journal article" date="2023" name="Mol. Biol. Evol.">
        <title>Third-Generation Sequencing Reveals the Adaptive Role of the Epigenome in Three Deep-Sea Polychaetes.</title>
        <authorList>
            <person name="Perez M."/>
            <person name="Aroh O."/>
            <person name="Sun Y."/>
            <person name="Lan Y."/>
            <person name="Juniper S.K."/>
            <person name="Young C.R."/>
            <person name="Angers B."/>
            <person name="Qian P.Y."/>
        </authorList>
    </citation>
    <scope>NUCLEOTIDE SEQUENCE</scope>
    <source>
        <strain evidence="2">R07B-5</strain>
    </source>
</reference>
<protein>
    <submittedName>
        <fullName evidence="2">Uncharacterized protein</fullName>
    </submittedName>
</protein>
<proteinExistence type="predicted"/>
<dbReference type="EMBL" id="JAODUO010000247">
    <property type="protein sequence ID" value="KAK2184993.1"/>
    <property type="molecule type" value="Genomic_DNA"/>
</dbReference>